<dbReference type="Pfam" id="PF26138">
    <property type="entry name" value="DUF8040"/>
    <property type="match status" value="1"/>
</dbReference>
<proteinExistence type="predicted"/>
<feature type="non-terminal residue" evidence="2">
    <location>
        <position position="1"/>
    </location>
</feature>
<protein>
    <recommendedName>
        <fullName evidence="1">DUF8040 domain-containing protein</fullName>
    </recommendedName>
</protein>
<organism evidence="2 3">
    <name type="scientific">Gossypium harknessii</name>
    <dbReference type="NCBI Taxonomy" id="34285"/>
    <lineage>
        <taxon>Eukaryota</taxon>
        <taxon>Viridiplantae</taxon>
        <taxon>Streptophyta</taxon>
        <taxon>Embryophyta</taxon>
        <taxon>Tracheophyta</taxon>
        <taxon>Spermatophyta</taxon>
        <taxon>Magnoliopsida</taxon>
        <taxon>eudicotyledons</taxon>
        <taxon>Gunneridae</taxon>
        <taxon>Pentapetalae</taxon>
        <taxon>rosids</taxon>
        <taxon>malvids</taxon>
        <taxon>Malvales</taxon>
        <taxon>Malvaceae</taxon>
        <taxon>Malvoideae</taxon>
        <taxon>Gossypium</taxon>
    </lineage>
</organism>
<keyword evidence="3" id="KW-1185">Reference proteome</keyword>
<name>A0A7J9GQB9_9ROSI</name>
<reference evidence="2 3" key="1">
    <citation type="journal article" date="2019" name="Genome Biol. Evol.">
        <title>Insights into the evolution of the New World diploid cottons (Gossypium, subgenus Houzingenia) based on genome sequencing.</title>
        <authorList>
            <person name="Grover C.E."/>
            <person name="Arick M.A. 2nd"/>
            <person name="Thrash A."/>
            <person name="Conover J.L."/>
            <person name="Sanders W.S."/>
            <person name="Peterson D.G."/>
            <person name="Frelichowski J.E."/>
            <person name="Scheffler J.A."/>
            <person name="Scheffler B.E."/>
            <person name="Wendel J.F."/>
        </authorList>
    </citation>
    <scope>NUCLEOTIDE SEQUENCE [LARGE SCALE GENOMIC DNA]</scope>
    <source>
        <strain evidence="2">0</strain>
        <tissue evidence="2">Leaf</tissue>
    </source>
</reference>
<evidence type="ECO:0000259" key="1">
    <source>
        <dbReference type="Pfam" id="PF26138"/>
    </source>
</evidence>
<sequence>FLYILGTSAKVSQCRERFQRSGATISRYVAIVLEKVSKMAIDLIAPGAIDGTYITTILPSNEQIPYIGRKCVPTQNVMTVYDFNMCFTFVMAGWEGPTHDIRIFLDAI</sequence>
<accession>A0A7J9GQB9</accession>
<feature type="non-terminal residue" evidence="2">
    <location>
        <position position="108"/>
    </location>
</feature>
<dbReference type="OrthoDB" id="974998at2759"/>
<dbReference type="EMBL" id="JABFAD010000006">
    <property type="protein sequence ID" value="MBA0799771.1"/>
    <property type="molecule type" value="Genomic_DNA"/>
</dbReference>
<evidence type="ECO:0000313" key="3">
    <source>
        <dbReference type="Proteomes" id="UP000593560"/>
    </source>
</evidence>
<dbReference type="InterPro" id="IPR045249">
    <property type="entry name" value="HARBI1-like"/>
</dbReference>
<dbReference type="InterPro" id="IPR058353">
    <property type="entry name" value="DUF8040"/>
</dbReference>
<comment type="caution">
    <text evidence="2">The sequence shown here is derived from an EMBL/GenBank/DDBJ whole genome shotgun (WGS) entry which is preliminary data.</text>
</comment>
<dbReference type="PANTHER" id="PTHR22930">
    <property type="match status" value="1"/>
</dbReference>
<dbReference type="PANTHER" id="PTHR22930:SF221">
    <property type="entry name" value="NUCLEASE HARBI1"/>
    <property type="match status" value="1"/>
</dbReference>
<dbReference type="AlphaFoldDB" id="A0A7J9GQB9"/>
<dbReference type="Proteomes" id="UP000593560">
    <property type="component" value="Unassembled WGS sequence"/>
</dbReference>
<evidence type="ECO:0000313" key="2">
    <source>
        <dbReference type="EMBL" id="MBA0799771.1"/>
    </source>
</evidence>
<gene>
    <name evidence="2" type="ORF">Gohar_010264</name>
</gene>
<feature type="domain" description="DUF8040" evidence="1">
    <location>
        <begin position="1"/>
        <end position="37"/>
    </location>
</feature>